<dbReference type="InterPro" id="IPR020904">
    <property type="entry name" value="Sc_DH/Rdtase_CS"/>
</dbReference>
<dbReference type="Pfam" id="PF00106">
    <property type="entry name" value="adh_short"/>
    <property type="match status" value="1"/>
</dbReference>
<organism evidence="5 6">
    <name type="scientific">Thermostichus vulcanus str. 'Rupite'</name>
    <dbReference type="NCBI Taxonomy" id="2813851"/>
    <lineage>
        <taxon>Bacteria</taxon>
        <taxon>Bacillati</taxon>
        <taxon>Cyanobacteriota</taxon>
        <taxon>Cyanophyceae</taxon>
        <taxon>Thermostichales</taxon>
        <taxon>Thermostichaceae</taxon>
        <taxon>Thermostichus</taxon>
    </lineage>
</organism>
<evidence type="ECO:0000313" key="6">
    <source>
        <dbReference type="Proteomes" id="UP000830835"/>
    </source>
</evidence>
<dbReference type="Proteomes" id="UP000830835">
    <property type="component" value="Unassembled WGS sequence"/>
</dbReference>
<evidence type="ECO:0000256" key="2">
    <source>
        <dbReference type="ARBA" id="ARBA00023002"/>
    </source>
</evidence>
<dbReference type="Gene3D" id="3.40.50.720">
    <property type="entry name" value="NAD(P)-binding Rossmann-like Domain"/>
    <property type="match status" value="1"/>
</dbReference>
<gene>
    <name evidence="5" type="ORF">JX360_13100</name>
</gene>
<sequence length="243" mass="25960">MSFDAKIPQGALITGASRGIGRAVALTLAQQGIPVALVARSHPDLVAVQTEIKDLGGRAEVYPIDLSDLPALPQRLQSLLADFGPCDVLVNNAGMAYVGPLATLSLSDWQRVIDLNLTAAFLCAQAVLPGMRQRRFGTIVNVVSIAGKRAFPDWGVYCASKFGLMGFSQALAEEERQHGIRVTSLCPGSVDTPIWDTDTVAVRFDRSKMLSAEWVADLIAYIVRLPSGAVVEDLTLMPTAGIL</sequence>
<protein>
    <submittedName>
        <fullName evidence="5">SDR family oxidoreductase</fullName>
    </submittedName>
</protein>
<evidence type="ECO:0000256" key="1">
    <source>
        <dbReference type="ARBA" id="ARBA00006484"/>
    </source>
</evidence>
<evidence type="ECO:0000256" key="3">
    <source>
        <dbReference type="RuleBase" id="RU000363"/>
    </source>
</evidence>
<dbReference type="RefSeq" id="WP_244351771.1">
    <property type="nucleotide sequence ID" value="NZ_JAFIRA010000038.1"/>
</dbReference>
<evidence type="ECO:0000313" key="5">
    <source>
        <dbReference type="EMBL" id="MCJ2543826.1"/>
    </source>
</evidence>
<feature type="domain" description="Ketoreductase" evidence="4">
    <location>
        <begin position="10"/>
        <end position="198"/>
    </location>
</feature>
<dbReference type="PRINTS" id="PR00081">
    <property type="entry name" value="GDHRDH"/>
</dbReference>
<dbReference type="InterPro" id="IPR036291">
    <property type="entry name" value="NAD(P)-bd_dom_sf"/>
</dbReference>
<comment type="similarity">
    <text evidence="1 3">Belongs to the short-chain dehydrogenases/reductases (SDR) family.</text>
</comment>
<proteinExistence type="inferred from homology"/>
<dbReference type="SMART" id="SM00822">
    <property type="entry name" value="PKS_KR"/>
    <property type="match status" value="1"/>
</dbReference>
<dbReference type="PROSITE" id="PS00061">
    <property type="entry name" value="ADH_SHORT"/>
    <property type="match status" value="1"/>
</dbReference>
<dbReference type="SUPFAM" id="SSF51735">
    <property type="entry name" value="NAD(P)-binding Rossmann-fold domains"/>
    <property type="match status" value="1"/>
</dbReference>
<reference evidence="5" key="1">
    <citation type="submission" date="2021-02" db="EMBL/GenBank/DDBJ databases">
        <title>The CRISPR/cas machinery reduction and long-range gene transfer in the hot spring cyanobacterium Synechococcus.</title>
        <authorList>
            <person name="Dvorak P."/>
            <person name="Jahodarova E."/>
            <person name="Hasler P."/>
            <person name="Poulickova A."/>
        </authorList>
    </citation>
    <scope>NUCLEOTIDE SEQUENCE</scope>
    <source>
        <strain evidence="5">Rupite</strain>
    </source>
</reference>
<dbReference type="InterPro" id="IPR057326">
    <property type="entry name" value="KR_dom"/>
</dbReference>
<dbReference type="PRINTS" id="PR00080">
    <property type="entry name" value="SDRFAMILY"/>
</dbReference>
<dbReference type="PIRSF" id="PIRSF000126">
    <property type="entry name" value="11-beta-HSD1"/>
    <property type="match status" value="1"/>
</dbReference>
<accession>A0ABT0CDH3</accession>
<name>A0ABT0CDH3_THEVL</name>
<keyword evidence="2" id="KW-0560">Oxidoreductase</keyword>
<keyword evidence="6" id="KW-1185">Reference proteome</keyword>
<comment type="caution">
    <text evidence="5">The sequence shown here is derived from an EMBL/GenBank/DDBJ whole genome shotgun (WGS) entry which is preliminary data.</text>
</comment>
<dbReference type="PANTHER" id="PTHR44196">
    <property type="entry name" value="DEHYDROGENASE/REDUCTASE SDR FAMILY MEMBER 7B"/>
    <property type="match status" value="1"/>
</dbReference>
<dbReference type="CDD" id="cd05233">
    <property type="entry name" value="SDR_c"/>
    <property type="match status" value="1"/>
</dbReference>
<dbReference type="PANTHER" id="PTHR44196:SF1">
    <property type="entry name" value="DEHYDROGENASE_REDUCTASE SDR FAMILY MEMBER 7B"/>
    <property type="match status" value="1"/>
</dbReference>
<dbReference type="EMBL" id="JAFIRA010000038">
    <property type="protein sequence ID" value="MCJ2543826.1"/>
    <property type="molecule type" value="Genomic_DNA"/>
</dbReference>
<dbReference type="InterPro" id="IPR002347">
    <property type="entry name" value="SDR_fam"/>
</dbReference>
<evidence type="ECO:0000259" key="4">
    <source>
        <dbReference type="SMART" id="SM00822"/>
    </source>
</evidence>
<dbReference type="NCBIfam" id="NF005672">
    <property type="entry name" value="PRK07454.1"/>
    <property type="match status" value="1"/>
</dbReference>